<organism evidence="6 7">
    <name type="scientific">Candidatus Lachnoclostridium stercoravium</name>
    <dbReference type="NCBI Taxonomy" id="2838633"/>
    <lineage>
        <taxon>Bacteria</taxon>
        <taxon>Bacillati</taxon>
        <taxon>Bacillota</taxon>
        <taxon>Clostridia</taxon>
        <taxon>Lachnospirales</taxon>
        <taxon>Lachnospiraceae</taxon>
    </lineage>
</organism>
<evidence type="ECO:0000313" key="6">
    <source>
        <dbReference type="EMBL" id="HJA72026.1"/>
    </source>
</evidence>
<feature type="domain" description="Enoyl reductase (ER)" evidence="5">
    <location>
        <begin position="10"/>
        <end position="336"/>
    </location>
</feature>
<evidence type="ECO:0000256" key="4">
    <source>
        <dbReference type="RuleBase" id="RU361277"/>
    </source>
</evidence>
<dbReference type="AlphaFoldDB" id="A0A9D2KQG5"/>
<reference evidence="6" key="1">
    <citation type="journal article" date="2021" name="PeerJ">
        <title>Extensive microbial diversity within the chicken gut microbiome revealed by metagenomics and culture.</title>
        <authorList>
            <person name="Gilroy R."/>
            <person name="Ravi A."/>
            <person name="Getino M."/>
            <person name="Pursley I."/>
            <person name="Horton D.L."/>
            <person name="Alikhan N.F."/>
            <person name="Baker D."/>
            <person name="Gharbi K."/>
            <person name="Hall N."/>
            <person name="Watson M."/>
            <person name="Adriaenssens E.M."/>
            <person name="Foster-Nyarko E."/>
            <person name="Jarju S."/>
            <person name="Secka A."/>
            <person name="Antonio M."/>
            <person name="Oren A."/>
            <person name="Chaudhuri R.R."/>
            <person name="La Ragione R."/>
            <person name="Hildebrand F."/>
            <person name="Pallen M.J."/>
        </authorList>
    </citation>
    <scope>NUCLEOTIDE SEQUENCE</scope>
    <source>
        <strain evidence="6">CHK178-16964</strain>
    </source>
</reference>
<dbReference type="EMBL" id="DWZA01000094">
    <property type="protein sequence ID" value="HJA72026.1"/>
    <property type="molecule type" value="Genomic_DNA"/>
</dbReference>
<dbReference type="SMART" id="SM00829">
    <property type="entry name" value="PKS_ER"/>
    <property type="match status" value="1"/>
</dbReference>
<sequence length="343" mass="37004">MKAMLLENFGHPLKYRDVPDPAPGYGEVVLDVEACGVCHSDLKIVSGRHPNCSKIQLPFIPGHEIAGRVCSVGEGVTEWKKGDRALVSIYMGCLQCESCRAGAEQLCESEEQRIIGFSVNGGYAQNVKVRERNLVRLSEKLPGPEAAVITDAIGTSWRAAFDAAQVTGGQKALVIGLGGIGVHLAQILNASGLDVEICEACGEKLSAAGELGLDKVFCGYASDMPKDKKYDVIFDVTGKIMDYDDLLSRIKRRGKLVMVGYSVDRKSSFLTSITHVNEISLIGTRGYSVKNLKDALDMVERGKIRPVVGAVHPLEDANEVLRQLKEGYSLCGRLVLVPKGAAI</sequence>
<dbReference type="InterPro" id="IPR020843">
    <property type="entry name" value="ER"/>
</dbReference>
<accession>A0A9D2KQG5</accession>
<comment type="caution">
    <text evidence="6">The sequence shown here is derived from an EMBL/GenBank/DDBJ whole genome shotgun (WGS) entry which is preliminary data.</text>
</comment>
<reference evidence="6" key="2">
    <citation type="submission" date="2021-04" db="EMBL/GenBank/DDBJ databases">
        <authorList>
            <person name="Gilroy R."/>
        </authorList>
    </citation>
    <scope>NUCLEOTIDE SEQUENCE</scope>
    <source>
        <strain evidence="6">CHK178-16964</strain>
    </source>
</reference>
<evidence type="ECO:0000259" key="5">
    <source>
        <dbReference type="SMART" id="SM00829"/>
    </source>
</evidence>
<keyword evidence="2 4" id="KW-0862">Zinc</keyword>
<dbReference type="SUPFAM" id="SSF51735">
    <property type="entry name" value="NAD(P)-binding Rossmann-fold domains"/>
    <property type="match status" value="1"/>
</dbReference>
<evidence type="ECO:0000256" key="2">
    <source>
        <dbReference type="ARBA" id="ARBA00022833"/>
    </source>
</evidence>
<dbReference type="InterPro" id="IPR036291">
    <property type="entry name" value="NAD(P)-bd_dom_sf"/>
</dbReference>
<gene>
    <name evidence="6" type="ORF">IAA07_10720</name>
</gene>
<dbReference type="Gene3D" id="3.90.180.10">
    <property type="entry name" value="Medium-chain alcohol dehydrogenases, catalytic domain"/>
    <property type="match status" value="1"/>
</dbReference>
<keyword evidence="3" id="KW-0560">Oxidoreductase</keyword>
<dbReference type="CDD" id="cd08254">
    <property type="entry name" value="hydroxyacyl_CoA_DH"/>
    <property type="match status" value="1"/>
</dbReference>
<evidence type="ECO:0000256" key="1">
    <source>
        <dbReference type="ARBA" id="ARBA00022723"/>
    </source>
</evidence>
<dbReference type="GO" id="GO:0008270">
    <property type="term" value="F:zinc ion binding"/>
    <property type="evidence" value="ECO:0007669"/>
    <property type="project" value="InterPro"/>
</dbReference>
<comment type="similarity">
    <text evidence="4">Belongs to the zinc-containing alcohol dehydrogenase family.</text>
</comment>
<dbReference type="Pfam" id="PF00107">
    <property type="entry name" value="ADH_zinc_N"/>
    <property type="match status" value="1"/>
</dbReference>
<keyword evidence="1 4" id="KW-0479">Metal-binding</keyword>
<comment type="cofactor">
    <cofactor evidence="4">
        <name>Zn(2+)</name>
        <dbReference type="ChEBI" id="CHEBI:29105"/>
    </cofactor>
</comment>
<dbReference type="PROSITE" id="PS00059">
    <property type="entry name" value="ADH_ZINC"/>
    <property type="match status" value="1"/>
</dbReference>
<dbReference type="InterPro" id="IPR013149">
    <property type="entry name" value="ADH-like_C"/>
</dbReference>
<dbReference type="Proteomes" id="UP000823900">
    <property type="component" value="Unassembled WGS sequence"/>
</dbReference>
<dbReference type="InterPro" id="IPR011032">
    <property type="entry name" value="GroES-like_sf"/>
</dbReference>
<proteinExistence type="inferred from homology"/>
<dbReference type="SUPFAM" id="SSF50129">
    <property type="entry name" value="GroES-like"/>
    <property type="match status" value="1"/>
</dbReference>
<dbReference type="InterPro" id="IPR013154">
    <property type="entry name" value="ADH-like_N"/>
</dbReference>
<dbReference type="InterPro" id="IPR050129">
    <property type="entry name" value="Zn_alcohol_dh"/>
</dbReference>
<dbReference type="InterPro" id="IPR002328">
    <property type="entry name" value="ADH_Zn_CS"/>
</dbReference>
<dbReference type="PANTHER" id="PTHR43401:SF2">
    <property type="entry name" value="L-THREONINE 3-DEHYDROGENASE"/>
    <property type="match status" value="1"/>
</dbReference>
<dbReference type="PANTHER" id="PTHR43401">
    <property type="entry name" value="L-THREONINE 3-DEHYDROGENASE"/>
    <property type="match status" value="1"/>
</dbReference>
<evidence type="ECO:0000256" key="3">
    <source>
        <dbReference type="ARBA" id="ARBA00023002"/>
    </source>
</evidence>
<dbReference type="GO" id="GO:0016491">
    <property type="term" value="F:oxidoreductase activity"/>
    <property type="evidence" value="ECO:0007669"/>
    <property type="project" value="UniProtKB-KW"/>
</dbReference>
<name>A0A9D2KQG5_9FIRM</name>
<dbReference type="Pfam" id="PF08240">
    <property type="entry name" value="ADH_N"/>
    <property type="match status" value="1"/>
</dbReference>
<evidence type="ECO:0000313" key="7">
    <source>
        <dbReference type="Proteomes" id="UP000823900"/>
    </source>
</evidence>
<protein>
    <submittedName>
        <fullName evidence="6">Alcohol dehydrogenase catalytic domain-containing protein</fullName>
    </submittedName>
</protein>